<reference evidence="2 3" key="1">
    <citation type="journal article" date="2024" name="Int. J. Syst. Evol. Microbiol.">
        <title>Paenibacillus hexagrammi sp. nov., a novel bacterium isolated from the gut content of Hexagrammos agrammus.</title>
        <authorList>
            <person name="Jung H.K."/>
            <person name="Kim D.G."/>
            <person name="Zin H."/>
            <person name="Park J."/>
            <person name="Jung H."/>
            <person name="Kim Y.O."/>
            <person name="Kong H.J."/>
            <person name="Kim J.W."/>
            <person name="Kim Y.S."/>
        </authorList>
    </citation>
    <scope>NUCLEOTIDE SEQUENCE [LARGE SCALE GENOMIC DNA]</scope>
    <source>
        <strain evidence="2 3">YPD9-1</strain>
    </source>
</reference>
<dbReference type="EMBL" id="CP090978">
    <property type="protein sequence ID" value="UJF33945.1"/>
    <property type="molecule type" value="Genomic_DNA"/>
</dbReference>
<keyword evidence="3" id="KW-1185">Reference proteome</keyword>
<keyword evidence="1" id="KW-0812">Transmembrane</keyword>
<keyword evidence="1" id="KW-1133">Transmembrane helix</keyword>
<keyword evidence="1" id="KW-0472">Membrane</keyword>
<dbReference type="RefSeq" id="WP_235120336.1">
    <property type="nucleotide sequence ID" value="NZ_CP090978.1"/>
</dbReference>
<evidence type="ECO:0000313" key="2">
    <source>
        <dbReference type="EMBL" id="UJF33945.1"/>
    </source>
</evidence>
<feature type="transmembrane region" description="Helical" evidence="1">
    <location>
        <begin position="7"/>
        <end position="24"/>
    </location>
</feature>
<name>A0ABY3SKN8_9BACL</name>
<gene>
    <name evidence="2" type="ORF">L0M14_01455</name>
</gene>
<evidence type="ECO:0000313" key="3">
    <source>
        <dbReference type="Proteomes" id="UP001649230"/>
    </source>
</evidence>
<accession>A0ABY3SKN8</accession>
<sequence length="71" mass="7916">MSVFRILSFLYLLLYIGLFVYIGVEHGIYKALWYVGLIPVIAAAAGGLLILRRTIRRGRARGTLASLTESM</sequence>
<evidence type="ECO:0000256" key="1">
    <source>
        <dbReference type="SAM" id="Phobius"/>
    </source>
</evidence>
<feature type="transmembrane region" description="Helical" evidence="1">
    <location>
        <begin position="31"/>
        <end position="51"/>
    </location>
</feature>
<proteinExistence type="predicted"/>
<organism evidence="2 3">
    <name type="scientific">Paenibacillus hexagrammi</name>
    <dbReference type="NCBI Taxonomy" id="2908839"/>
    <lineage>
        <taxon>Bacteria</taxon>
        <taxon>Bacillati</taxon>
        <taxon>Bacillota</taxon>
        <taxon>Bacilli</taxon>
        <taxon>Bacillales</taxon>
        <taxon>Paenibacillaceae</taxon>
        <taxon>Paenibacillus</taxon>
    </lineage>
</organism>
<dbReference type="Proteomes" id="UP001649230">
    <property type="component" value="Chromosome"/>
</dbReference>
<protein>
    <submittedName>
        <fullName evidence="2">Uncharacterized protein</fullName>
    </submittedName>
</protein>